<name>Q46UK3_CUPPJ</name>
<dbReference type="Pfam" id="PF00126">
    <property type="entry name" value="HTH_1"/>
    <property type="match status" value="1"/>
</dbReference>
<dbReference type="GO" id="GO:0006351">
    <property type="term" value="P:DNA-templated transcription"/>
    <property type="evidence" value="ECO:0007669"/>
    <property type="project" value="TreeGrafter"/>
</dbReference>
<feature type="domain" description="HTH lysR-type" evidence="5">
    <location>
        <begin position="25"/>
        <end position="80"/>
    </location>
</feature>
<dbReference type="KEGG" id="reu:Reut_B3823"/>
<gene>
    <name evidence="6" type="ordered locus">Reut_B3823</name>
</gene>
<dbReference type="OrthoDB" id="5671700at2"/>
<evidence type="ECO:0000256" key="3">
    <source>
        <dbReference type="ARBA" id="ARBA00023125"/>
    </source>
</evidence>
<dbReference type="InterPro" id="IPR000847">
    <property type="entry name" value="LysR_HTH_N"/>
</dbReference>
<dbReference type="EMBL" id="CP000091">
    <property type="protein sequence ID" value="AAZ63181.1"/>
    <property type="molecule type" value="Genomic_DNA"/>
</dbReference>
<dbReference type="CDD" id="cd08422">
    <property type="entry name" value="PBP2_CrgA_like"/>
    <property type="match status" value="1"/>
</dbReference>
<dbReference type="Gene3D" id="3.40.190.290">
    <property type="match status" value="1"/>
</dbReference>
<accession>Q46UK3</accession>
<organism evidence="6">
    <name type="scientific">Cupriavidus pinatubonensis (strain JMP 134 / LMG 1197)</name>
    <name type="common">Cupriavidus necator (strain JMP 134)</name>
    <dbReference type="NCBI Taxonomy" id="264198"/>
    <lineage>
        <taxon>Bacteria</taxon>
        <taxon>Pseudomonadati</taxon>
        <taxon>Pseudomonadota</taxon>
        <taxon>Betaproteobacteria</taxon>
        <taxon>Burkholderiales</taxon>
        <taxon>Burkholderiaceae</taxon>
        <taxon>Cupriavidus</taxon>
    </lineage>
</organism>
<keyword evidence="2" id="KW-0805">Transcription regulation</keyword>
<dbReference type="eggNOG" id="COG0583">
    <property type="taxonomic scope" value="Bacteria"/>
</dbReference>
<dbReference type="InterPro" id="IPR058163">
    <property type="entry name" value="LysR-type_TF_proteobact-type"/>
</dbReference>
<dbReference type="Pfam" id="PF03466">
    <property type="entry name" value="LysR_substrate"/>
    <property type="match status" value="1"/>
</dbReference>
<dbReference type="Gene3D" id="1.10.10.10">
    <property type="entry name" value="Winged helix-like DNA-binding domain superfamily/Winged helix DNA-binding domain"/>
    <property type="match status" value="1"/>
</dbReference>
<evidence type="ECO:0000313" key="6">
    <source>
        <dbReference type="EMBL" id="AAZ63181.1"/>
    </source>
</evidence>
<comment type="similarity">
    <text evidence="1">Belongs to the LysR transcriptional regulatory family.</text>
</comment>
<keyword evidence="4" id="KW-0804">Transcription</keyword>
<dbReference type="STRING" id="264198.Reut_B3823"/>
<evidence type="ECO:0000259" key="5">
    <source>
        <dbReference type="PROSITE" id="PS50931"/>
    </source>
</evidence>
<dbReference type="SUPFAM" id="SSF53850">
    <property type="entry name" value="Periplasmic binding protein-like II"/>
    <property type="match status" value="1"/>
</dbReference>
<dbReference type="AlphaFoldDB" id="Q46UK3"/>
<dbReference type="InterPro" id="IPR005119">
    <property type="entry name" value="LysR_subst-bd"/>
</dbReference>
<dbReference type="InterPro" id="IPR036388">
    <property type="entry name" value="WH-like_DNA-bd_sf"/>
</dbReference>
<protein>
    <submittedName>
        <fullName evidence="6">Transcriptional regulator, LysR family</fullName>
    </submittedName>
</protein>
<reference evidence="6" key="1">
    <citation type="submission" date="2005-08" db="EMBL/GenBank/DDBJ databases">
        <title>Complete sequence of chromosome 2 of Ralstonia eutropha JMP134.</title>
        <authorList>
            <person name="Copeland A."/>
            <person name="Lucas S."/>
            <person name="Lapidus A."/>
            <person name="Barry K."/>
            <person name="Detter J.C."/>
            <person name="Glavina T."/>
            <person name="Hammon N."/>
            <person name="Israni S."/>
            <person name="Pitluck S."/>
            <person name="Goltsman E."/>
            <person name="Martinez M."/>
            <person name="Schmutz J."/>
            <person name="Larimer F."/>
            <person name="Land M."/>
            <person name="Lykidis A."/>
            <person name="Richardson P."/>
        </authorList>
    </citation>
    <scope>NUCLEOTIDE SEQUENCE [LARGE SCALE GENOMIC DNA]</scope>
    <source>
        <strain evidence="6">JMP134</strain>
    </source>
</reference>
<dbReference type="GO" id="GO:0043565">
    <property type="term" value="F:sequence-specific DNA binding"/>
    <property type="evidence" value="ECO:0007669"/>
    <property type="project" value="TreeGrafter"/>
</dbReference>
<evidence type="ECO:0000256" key="4">
    <source>
        <dbReference type="ARBA" id="ARBA00023163"/>
    </source>
</evidence>
<dbReference type="PROSITE" id="PS50931">
    <property type="entry name" value="HTH_LYSR"/>
    <property type="match status" value="1"/>
</dbReference>
<sequence>MPDPRAATAAYRESVPALQRIGAHLDDLLLFIHVVDAGGFSAAERQTGIAKSRLSRRVATLERALGVRLLHRSGQVFGLTPVGEAVLAHAREAATHVDKIGALTRSAVAEPSGVIHLHTSMLIAETTLPPILAEFARAHPGVQVQLTLSNRFVDLAEERLDLVIRAAVVPLASEDVVAVPVATSASIVVAHPSLLEADGPPARLDELAGYPCLAQGTLTNPRPWQFIDADDKPIDIAVTPGIAVDNLLAIRELALRGAGMAQLPSYLCQDAIDAGMLVPVLQGVRSRPATLYAMYPSRRGMTSAVRVFLDLVRTRWPSDPATA</sequence>
<dbReference type="PANTHER" id="PTHR30537">
    <property type="entry name" value="HTH-TYPE TRANSCRIPTIONAL REGULATOR"/>
    <property type="match status" value="1"/>
</dbReference>
<evidence type="ECO:0000256" key="1">
    <source>
        <dbReference type="ARBA" id="ARBA00009437"/>
    </source>
</evidence>
<evidence type="ECO:0000256" key="2">
    <source>
        <dbReference type="ARBA" id="ARBA00023015"/>
    </source>
</evidence>
<dbReference type="HOGENOM" id="CLU_039613_16_2_4"/>
<proteinExistence type="inferred from homology"/>
<keyword evidence="3" id="KW-0238">DNA-binding</keyword>
<dbReference type="GO" id="GO:0003700">
    <property type="term" value="F:DNA-binding transcription factor activity"/>
    <property type="evidence" value="ECO:0007669"/>
    <property type="project" value="InterPro"/>
</dbReference>
<dbReference type="SUPFAM" id="SSF46785">
    <property type="entry name" value="Winged helix' DNA-binding domain"/>
    <property type="match status" value="1"/>
</dbReference>
<dbReference type="PANTHER" id="PTHR30537:SF5">
    <property type="entry name" value="HTH-TYPE TRANSCRIPTIONAL ACTIVATOR TTDR-RELATED"/>
    <property type="match status" value="1"/>
</dbReference>
<dbReference type="InterPro" id="IPR036390">
    <property type="entry name" value="WH_DNA-bd_sf"/>
</dbReference>